<keyword evidence="5" id="KW-0472">Membrane</keyword>
<evidence type="ECO:0000313" key="7">
    <source>
        <dbReference type="Proteomes" id="UP000070501"/>
    </source>
</evidence>
<dbReference type="InParanoid" id="A0A136J764"/>
<reference evidence="7" key="1">
    <citation type="submission" date="2016-02" db="EMBL/GenBank/DDBJ databases">
        <title>Draft genome sequence of Microdochium bolleyi, a fungal endophyte of beachgrass.</title>
        <authorList>
            <consortium name="DOE Joint Genome Institute"/>
            <person name="David A.S."/>
            <person name="May G."/>
            <person name="Haridas S."/>
            <person name="Lim J."/>
            <person name="Wang M."/>
            <person name="Labutti K."/>
            <person name="Lipzen A."/>
            <person name="Barry K."/>
            <person name="Grigoriev I.V."/>
        </authorList>
    </citation>
    <scope>NUCLEOTIDE SEQUENCE [LARGE SCALE GENOMIC DNA]</scope>
    <source>
        <strain evidence="7">J235TASD1</strain>
    </source>
</reference>
<dbReference type="Pfam" id="PF07690">
    <property type="entry name" value="MFS_1"/>
    <property type="match status" value="1"/>
</dbReference>
<evidence type="ECO:0000256" key="4">
    <source>
        <dbReference type="ARBA" id="ARBA00022989"/>
    </source>
</evidence>
<gene>
    <name evidence="6" type="ORF">Micbo1qcDRAFT_160924</name>
</gene>
<keyword evidence="7" id="KW-1185">Reference proteome</keyword>
<sequence>MACATNMLCTMVNFSVLFYAPIYLQVLGNTATQAGLVILFGPIGVSFASVGAGLIMKRTGKYLALGMISVLLQIISAAILSTLDADTPKWHLMVAFVLLGAGVGAMLTITLLACLAAVDHSQQAVITSATYAFRSIGSTLGITISSAVYQNVLKAQLWDRFGGEPGAADEIQRIRDDLDEINHLPPGWRDGVIASYMEAFRNVWFLLLGLALLAEVAVSLMRQHKLHSTITRTEAENSGADGDEEARS</sequence>
<comment type="subcellular location">
    <subcellularLocation>
        <location evidence="1">Endomembrane system</location>
        <topology evidence="1">Multi-pass membrane protein</topology>
    </subcellularLocation>
</comment>
<proteinExistence type="predicted"/>
<dbReference type="GO" id="GO:0012505">
    <property type="term" value="C:endomembrane system"/>
    <property type="evidence" value="ECO:0007669"/>
    <property type="project" value="UniProtKB-SubCell"/>
</dbReference>
<dbReference type="InterPro" id="IPR011701">
    <property type="entry name" value="MFS"/>
</dbReference>
<dbReference type="GO" id="GO:0000329">
    <property type="term" value="C:fungal-type vacuole membrane"/>
    <property type="evidence" value="ECO:0007669"/>
    <property type="project" value="TreeGrafter"/>
</dbReference>
<name>A0A136J764_9PEZI</name>
<accession>A0A136J764</accession>
<organism evidence="6 7">
    <name type="scientific">Microdochium bolleyi</name>
    <dbReference type="NCBI Taxonomy" id="196109"/>
    <lineage>
        <taxon>Eukaryota</taxon>
        <taxon>Fungi</taxon>
        <taxon>Dikarya</taxon>
        <taxon>Ascomycota</taxon>
        <taxon>Pezizomycotina</taxon>
        <taxon>Sordariomycetes</taxon>
        <taxon>Xylariomycetidae</taxon>
        <taxon>Xylariales</taxon>
        <taxon>Microdochiaceae</taxon>
        <taxon>Microdochium</taxon>
    </lineage>
</organism>
<dbReference type="InterPro" id="IPR036259">
    <property type="entry name" value="MFS_trans_sf"/>
</dbReference>
<dbReference type="GO" id="GO:0015174">
    <property type="term" value="F:basic amino acid transmembrane transporter activity"/>
    <property type="evidence" value="ECO:0007669"/>
    <property type="project" value="TreeGrafter"/>
</dbReference>
<keyword evidence="4" id="KW-1133">Transmembrane helix</keyword>
<dbReference type="STRING" id="196109.A0A136J764"/>
<dbReference type="Proteomes" id="UP000070501">
    <property type="component" value="Unassembled WGS sequence"/>
</dbReference>
<dbReference type="OrthoDB" id="3437016at2759"/>
<dbReference type="PANTHER" id="PTHR23501">
    <property type="entry name" value="MAJOR FACILITATOR SUPERFAMILY"/>
    <property type="match status" value="1"/>
</dbReference>
<dbReference type="EMBL" id="KQ964248">
    <property type="protein sequence ID" value="KXJ93021.1"/>
    <property type="molecule type" value="Genomic_DNA"/>
</dbReference>
<dbReference type="PANTHER" id="PTHR23501:SF191">
    <property type="entry name" value="VACUOLAR BASIC AMINO ACID TRANSPORTER 4"/>
    <property type="match status" value="1"/>
</dbReference>
<evidence type="ECO:0000256" key="2">
    <source>
        <dbReference type="ARBA" id="ARBA00022448"/>
    </source>
</evidence>
<evidence type="ECO:0000256" key="5">
    <source>
        <dbReference type="ARBA" id="ARBA00023136"/>
    </source>
</evidence>
<dbReference type="AlphaFoldDB" id="A0A136J764"/>
<keyword evidence="2" id="KW-0813">Transport</keyword>
<keyword evidence="3" id="KW-0812">Transmembrane</keyword>
<evidence type="ECO:0000256" key="3">
    <source>
        <dbReference type="ARBA" id="ARBA00022692"/>
    </source>
</evidence>
<evidence type="ECO:0000256" key="1">
    <source>
        <dbReference type="ARBA" id="ARBA00004127"/>
    </source>
</evidence>
<dbReference type="SUPFAM" id="SSF103473">
    <property type="entry name" value="MFS general substrate transporter"/>
    <property type="match status" value="1"/>
</dbReference>
<dbReference type="Gene3D" id="1.20.1250.20">
    <property type="entry name" value="MFS general substrate transporter like domains"/>
    <property type="match status" value="1"/>
</dbReference>
<protein>
    <submittedName>
        <fullName evidence="6">Major facilitator superfamily domain-containing protein</fullName>
    </submittedName>
</protein>
<evidence type="ECO:0000313" key="6">
    <source>
        <dbReference type="EMBL" id="KXJ93021.1"/>
    </source>
</evidence>